<dbReference type="eggNOG" id="KOG1192">
    <property type="taxonomic scope" value="Eukaryota"/>
</dbReference>
<evidence type="ECO:0000256" key="2">
    <source>
        <dbReference type="ARBA" id="ARBA00022676"/>
    </source>
</evidence>
<keyword evidence="7" id="KW-1185">Reference proteome</keyword>
<organism evidence="6 7">
    <name type="scientific">Zootermopsis nevadensis</name>
    <name type="common">Dampwood termite</name>
    <dbReference type="NCBI Taxonomy" id="136037"/>
    <lineage>
        <taxon>Eukaryota</taxon>
        <taxon>Metazoa</taxon>
        <taxon>Ecdysozoa</taxon>
        <taxon>Arthropoda</taxon>
        <taxon>Hexapoda</taxon>
        <taxon>Insecta</taxon>
        <taxon>Pterygota</taxon>
        <taxon>Neoptera</taxon>
        <taxon>Polyneoptera</taxon>
        <taxon>Dictyoptera</taxon>
        <taxon>Blattodea</taxon>
        <taxon>Blattoidea</taxon>
        <taxon>Termitoidae</taxon>
        <taxon>Termopsidae</taxon>
        <taxon>Zootermopsis</taxon>
    </lineage>
</organism>
<name>A0A067RG77_ZOONE</name>
<comment type="catalytic activity">
    <reaction evidence="5">
        <text>glucuronate acceptor + UDP-alpha-D-glucuronate = acceptor beta-D-glucuronoside + UDP + H(+)</text>
        <dbReference type="Rhea" id="RHEA:21032"/>
        <dbReference type="ChEBI" id="CHEBI:15378"/>
        <dbReference type="ChEBI" id="CHEBI:58052"/>
        <dbReference type="ChEBI" id="CHEBI:58223"/>
        <dbReference type="ChEBI" id="CHEBI:132367"/>
        <dbReference type="ChEBI" id="CHEBI:132368"/>
        <dbReference type="EC" id="2.4.1.17"/>
    </reaction>
</comment>
<dbReference type="InParanoid" id="A0A067RG77"/>
<reference evidence="6 7" key="1">
    <citation type="journal article" date="2014" name="Nat. Commun.">
        <title>Molecular traces of alternative social organization in a termite genome.</title>
        <authorList>
            <person name="Terrapon N."/>
            <person name="Li C."/>
            <person name="Robertson H.M."/>
            <person name="Ji L."/>
            <person name="Meng X."/>
            <person name="Booth W."/>
            <person name="Chen Z."/>
            <person name="Childers C.P."/>
            <person name="Glastad K.M."/>
            <person name="Gokhale K."/>
            <person name="Gowin J."/>
            <person name="Gronenberg W."/>
            <person name="Hermansen R.A."/>
            <person name="Hu H."/>
            <person name="Hunt B.G."/>
            <person name="Huylmans A.K."/>
            <person name="Khalil S.M."/>
            <person name="Mitchell R.D."/>
            <person name="Munoz-Torres M.C."/>
            <person name="Mustard J.A."/>
            <person name="Pan H."/>
            <person name="Reese J.T."/>
            <person name="Scharf M.E."/>
            <person name="Sun F."/>
            <person name="Vogel H."/>
            <person name="Xiao J."/>
            <person name="Yang W."/>
            <person name="Yang Z."/>
            <person name="Yang Z."/>
            <person name="Zhou J."/>
            <person name="Zhu J."/>
            <person name="Brent C.S."/>
            <person name="Elsik C.G."/>
            <person name="Goodisman M.A."/>
            <person name="Liberles D.A."/>
            <person name="Roe R.M."/>
            <person name="Vargo E.L."/>
            <person name="Vilcinskas A."/>
            <person name="Wang J."/>
            <person name="Bornberg-Bauer E."/>
            <person name="Korb J."/>
            <person name="Zhang G."/>
            <person name="Liebig J."/>
        </authorList>
    </citation>
    <scope>NUCLEOTIDE SEQUENCE [LARGE SCALE GENOMIC DNA]</scope>
    <source>
        <tissue evidence="6">Whole organism</tissue>
    </source>
</reference>
<dbReference type="EC" id="2.4.1.17" evidence="5"/>
<dbReference type="PANTHER" id="PTHR48043:SF159">
    <property type="entry name" value="EG:EG0003.4 PROTEIN-RELATED"/>
    <property type="match status" value="1"/>
</dbReference>
<gene>
    <name evidence="6" type="ORF">L798_15644</name>
</gene>
<sequence length="507" mass="57361">LLVAFLFLSTSFDEAYCANILAVFSVPAPSHMALKSALLTELAAKGHHVTVISSFPEKVSVPNYTDIPVLSQEFVKIGMNDRKVYDFVHQNALMMQIRFWQIAGDMCSEILSDKRVQELIDSTDLHFDVIILEAFFSDCFLPFGYKFKAPIIKFCTFGGTNWMGYWVGNPNPYSYVPDGLLGFSDRMNLWERIINSLCGVFFTLGRQFYFLPRQDKIVKPFFKDVEGLPHLAELDATSTALLLVNSHFSISSPKPLMPNIVQVGGLHIKPPKPLPDDLQVFLDDAPHGVVYFSMGSIWRSCDLPDSTRQTLLVAFSKLKQRVLWKWETDSLPGQPSNVKLGKWMPQSDILAHPNVRLFVTHGGLLSSQEAINRGVPIVGIPIISEQRHNVVRAVLLGFGIKLDFFNISAESVSWALREGLENPRYRENAQRLSRIYRDQPLTPLDQAVFWTEYVIRHKGAPHMRSAALDLAWYQYFLLDIIVALTLALSLLLIVAFFAFRAVARNVF</sequence>
<dbReference type="Proteomes" id="UP000027135">
    <property type="component" value="Unassembled WGS sequence"/>
</dbReference>
<keyword evidence="5" id="KW-0812">Transmembrane</keyword>
<comment type="subcellular location">
    <subcellularLocation>
        <location evidence="5">Membrane</location>
        <topology evidence="5">Single-pass membrane protein</topology>
    </subcellularLocation>
</comment>
<dbReference type="PANTHER" id="PTHR48043">
    <property type="entry name" value="EG:EG0003.4 PROTEIN-RELATED"/>
    <property type="match status" value="1"/>
</dbReference>
<dbReference type="CDD" id="cd03784">
    <property type="entry name" value="GT1_Gtf-like"/>
    <property type="match status" value="1"/>
</dbReference>
<feature type="transmembrane region" description="Helical" evidence="5">
    <location>
        <begin position="472"/>
        <end position="499"/>
    </location>
</feature>
<keyword evidence="5" id="KW-1133">Transmembrane helix</keyword>
<dbReference type="InterPro" id="IPR002213">
    <property type="entry name" value="UDP_glucos_trans"/>
</dbReference>
<proteinExistence type="inferred from homology"/>
<evidence type="ECO:0000256" key="4">
    <source>
        <dbReference type="RuleBase" id="RU003718"/>
    </source>
</evidence>
<comment type="similarity">
    <text evidence="1 4">Belongs to the UDP-glycosyltransferase family.</text>
</comment>
<evidence type="ECO:0000256" key="1">
    <source>
        <dbReference type="ARBA" id="ARBA00009995"/>
    </source>
</evidence>
<dbReference type="FunFam" id="3.40.50.2000:FF:000050">
    <property type="entry name" value="UDP-glucuronosyltransferase"/>
    <property type="match status" value="1"/>
</dbReference>
<dbReference type="Gene3D" id="3.40.50.2000">
    <property type="entry name" value="Glycogen Phosphorylase B"/>
    <property type="match status" value="2"/>
</dbReference>
<keyword evidence="5" id="KW-0732">Signal</keyword>
<dbReference type="GO" id="GO:0016020">
    <property type="term" value="C:membrane"/>
    <property type="evidence" value="ECO:0007669"/>
    <property type="project" value="UniProtKB-SubCell"/>
</dbReference>
<keyword evidence="3 4" id="KW-0808">Transferase</keyword>
<dbReference type="GO" id="GO:0015020">
    <property type="term" value="F:glucuronosyltransferase activity"/>
    <property type="evidence" value="ECO:0007669"/>
    <property type="project" value="UniProtKB-EC"/>
</dbReference>
<feature type="non-terminal residue" evidence="6">
    <location>
        <position position="1"/>
    </location>
</feature>
<evidence type="ECO:0000256" key="5">
    <source>
        <dbReference type="RuleBase" id="RU362059"/>
    </source>
</evidence>
<accession>A0A067RG77</accession>
<feature type="non-terminal residue" evidence="6">
    <location>
        <position position="507"/>
    </location>
</feature>
<dbReference type="InterPro" id="IPR050271">
    <property type="entry name" value="UDP-glycosyltransferase"/>
</dbReference>
<dbReference type="InterPro" id="IPR035595">
    <property type="entry name" value="UDP_glycos_trans_CS"/>
</dbReference>
<keyword evidence="5" id="KW-0472">Membrane</keyword>
<feature type="signal peptide" evidence="5">
    <location>
        <begin position="1"/>
        <end position="17"/>
    </location>
</feature>
<keyword evidence="2 4" id="KW-0328">Glycosyltransferase</keyword>
<dbReference type="FunCoup" id="A0A067RG77">
    <property type="interactions" value="221"/>
</dbReference>
<feature type="chain" id="PRO_5005103658" description="UDP-glucuronosyltransferase" evidence="5">
    <location>
        <begin position="18"/>
        <end position="507"/>
    </location>
</feature>
<evidence type="ECO:0000256" key="3">
    <source>
        <dbReference type="ARBA" id="ARBA00022679"/>
    </source>
</evidence>
<evidence type="ECO:0000313" key="7">
    <source>
        <dbReference type="Proteomes" id="UP000027135"/>
    </source>
</evidence>
<evidence type="ECO:0000313" key="6">
    <source>
        <dbReference type="EMBL" id="KDR22772.1"/>
    </source>
</evidence>
<dbReference type="Pfam" id="PF00201">
    <property type="entry name" value="UDPGT"/>
    <property type="match status" value="1"/>
</dbReference>
<dbReference type="PROSITE" id="PS00375">
    <property type="entry name" value="UDPGT"/>
    <property type="match status" value="1"/>
</dbReference>
<dbReference type="EMBL" id="KK852488">
    <property type="protein sequence ID" value="KDR22772.1"/>
    <property type="molecule type" value="Genomic_DNA"/>
</dbReference>
<dbReference type="OMA" id="WERIINS"/>
<dbReference type="SUPFAM" id="SSF53756">
    <property type="entry name" value="UDP-Glycosyltransferase/glycogen phosphorylase"/>
    <property type="match status" value="1"/>
</dbReference>
<dbReference type="AlphaFoldDB" id="A0A067RG77"/>
<protein>
    <recommendedName>
        <fullName evidence="5">UDP-glucuronosyltransferase</fullName>
        <ecNumber evidence="5">2.4.1.17</ecNumber>
    </recommendedName>
</protein>